<dbReference type="STRING" id="645517.A6F65_02557"/>
<dbReference type="RefSeq" id="WP_067789554.1">
    <property type="nucleotide sequence ID" value="NZ_CP016545.1"/>
</dbReference>
<evidence type="ECO:0000256" key="1">
    <source>
        <dbReference type="SAM" id="Phobius"/>
    </source>
</evidence>
<keyword evidence="1" id="KW-0472">Membrane</keyword>
<keyword evidence="1" id="KW-1133">Transmembrane helix</keyword>
<keyword evidence="3" id="KW-1185">Reference proteome</keyword>
<keyword evidence="1" id="KW-0812">Transmembrane</keyword>
<organism evidence="2 3">
    <name type="scientific">Paraurantiacibacter namhicola</name>
    <dbReference type="NCBI Taxonomy" id="645517"/>
    <lineage>
        <taxon>Bacteria</taxon>
        <taxon>Pseudomonadati</taxon>
        <taxon>Pseudomonadota</taxon>
        <taxon>Alphaproteobacteria</taxon>
        <taxon>Sphingomonadales</taxon>
        <taxon>Erythrobacteraceae</taxon>
        <taxon>Paraurantiacibacter</taxon>
    </lineage>
</organism>
<feature type="transmembrane region" description="Helical" evidence="1">
    <location>
        <begin position="100"/>
        <end position="118"/>
    </location>
</feature>
<evidence type="ECO:0000313" key="2">
    <source>
        <dbReference type="EMBL" id="ANU08835.1"/>
    </source>
</evidence>
<accession>A0A1C7DBL2</accession>
<dbReference type="AlphaFoldDB" id="A0A1C7DBL2"/>
<dbReference type="KEGG" id="anh:A6F65_02557"/>
<sequence length="129" mass="13578">MRLLLIAALFLLGIVFVANGIGFLLTPEQQAAGFGMGADGIQGLSTLRADMTAFFVVAGGALMWGAWRRAGDVLLVAAALVGIAFTGRFVSLLADGIYEGWWFPMGVEALTVVLALIGSRMLPHHAMKA</sequence>
<evidence type="ECO:0008006" key="4">
    <source>
        <dbReference type="Google" id="ProtNLM"/>
    </source>
</evidence>
<dbReference type="OrthoDB" id="5875348at2"/>
<feature type="transmembrane region" description="Helical" evidence="1">
    <location>
        <begin position="44"/>
        <end position="66"/>
    </location>
</feature>
<proteinExistence type="predicted"/>
<reference evidence="2 3" key="1">
    <citation type="submission" date="2016-07" db="EMBL/GenBank/DDBJ databases">
        <title>Complete genome sequence of Altererythrobacter namhicola JCM 16345T, containing esterase-encoding genes.</title>
        <authorList>
            <person name="Cheng H."/>
            <person name="Wu Y.-H."/>
            <person name="Jian S.-L."/>
            <person name="Huo Y.-Y."/>
            <person name="Wang C.-S."/>
            <person name="Xu X.-W."/>
        </authorList>
    </citation>
    <scope>NUCLEOTIDE SEQUENCE [LARGE SCALE GENOMIC DNA]</scope>
    <source>
        <strain evidence="2 3">JCM 16345</strain>
    </source>
</reference>
<dbReference type="Proteomes" id="UP000092698">
    <property type="component" value="Chromosome"/>
</dbReference>
<feature type="transmembrane region" description="Helical" evidence="1">
    <location>
        <begin position="73"/>
        <end position="94"/>
    </location>
</feature>
<evidence type="ECO:0000313" key="3">
    <source>
        <dbReference type="Proteomes" id="UP000092698"/>
    </source>
</evidence>
<dbReference type="EMBL" id="CP016545">
    <property type="protein sequence ID" value="ANU08835.1"/>
    <property type="molecule type" value="Genomic_DNA"/>
</dbReference>
<gene>
    <name evidence="2" type="ORF">A6F65_02557</name>
</gene>
<name>A0A1C7DBL2_9SPHN</name>
<protein>
    <recommendedName>
        <fullName evidence="4">DUF4345 domain-containing protein</fullName>
    </recommendedName>
</protein>